<dbReference type="HOGENOM" id="CLU_147785_0_1_1"/>
<dbReference type="AlphaFoldDB" id="A0A0D9X1K3"/>
<reference evidence="4 5" key="1">
    <citation type="submission" date="2012-08" db="EMBL/GenBank/DDBJ databases">
        <title>Oryza genome evolution.</title>
        <authorList>
            <person name="Wing R.A."/>
        </authorList>
    </citation>
    <scope>NUCLEOTIDE SEQUENCE</scope>
</reference>
<keyword evidence="5" id="KW-1185">Reference proteome</keyword>
<reference evidence="5" key="2">
    <citation type="submission" date="2013-12" db="EMBL/GenBank/DDBJ databases">
        <authorList>
            <person name="Yu Y."/>
            <person name="Lee S."/>
            <person name="de Baynast K."/>
            <person name="Wissotski M."/>
            <person name="Liu L."/>
            <person name="Talag J."/>
            <person name="Goicoechea J."/>
            <person name="Angelova A."/>
            <person name="Jetty R."/>
            <person name="Kudrna D."/>
            <person name="Golser W."/>
            <person name="Rivera L."/>
            <person name="Zhang J."/>
            <person name="Wing R."/>
        </authorList>
    </citation>
    <scope>NUCLEOTIDE SEQUENCE</scope>
</reference>
<feature type="domain" description="EF-hand" evidence="3">
    <location>
        <begin position="25"/>
        <end position="60"/>
    </location>
</feature>
<dbReference type="InterPro" id="IPR002048">
    <property type="entry name" value="EF_hand_dom"/>
</dbReference>
<dbReference type="CDD" id="cd00051">
    <property type="entry name" value="EFh"/>
    <property type="match status" value="1"/>
</dbReference>
<dbReference type="PROSITE" id="PS50222">
    <property type="entry name" value="EF_HAND_2"/>
    <property type="match status" value="2"/>
</dbReference>
<dbReference type="InterPro" id="IPR011992">
    <property type="entry name" value="EF-hand-dom_pair"/>
</dbReference>
<dbReference type="Pfam" id="PF13499">
    <property type="entry name" value="EF-hand_7"/>
    <property type="match status" value="1"/>
</dbReference>
<organism evidence="4 5">
    <name type="scientific">Leersia perrieri</name>
    <dbReference type="NCBI Taxonomy" id="77586"/>
    <lineage>
        <taxon>Eukaryota</taxon>
        <taxon>Viridiplantae</taxon>
        <taxon>Streptophyta</taxon>
        <taxon>Embryophyta</taxon>
        <taxon>Tracheophyta</taxon>
        <taxon>Spermatophyta</taxon>
        <taxon>Magnoliopsida</taxon>
        <taxon>Liliopsida</taxon>
        <taxon>Poales</taxon>
        <taxon>Poaceae</taxon>
        <taxon>BOP clade</taxon>
        <taxon>Oryzoideae</taxon>
        <taxon>Oryzeae</taxon>
        <taxon>Oryzinae</taxon>
        <taxon>Leersia</taxon>
    </lineage>
</organism>
<dbReference type="EnsemblPlants" id="LPERR07G19450.1">
    <property type="protein sequence ID" value="LPERR07G19450.1"/>
    <property type="gene ID" value="LPERR07G19450"/>
</dbReference>
<proteinExistence type="predicted"/>
<dbReference type="PROSITE" id="PS00018">
    <property type="entry name" value="EF_HAND_1"/>
    <property type="match status" value="2"/>
</dbReference>
<evidence type="ECO:0000259" key="3">
    <source>
        <dbReference type="PROSITE" id="PS50222"/>
    </source>
</evidence>
<reference evidence="4" key="3">
    <citation type="submission" date="2015-04" db="UniProtKB">
        <authorList>
            <consortium name="EnsemblPlants"/>
        </authorList>
    </citation>
    <scope>IDENTIFICATION</scope>
</reference>
<protein>
    <recommendedName>
        <fullName evidence="3">EF-hand domain-containing protein</fullName>
    </recommendedName>
</protein>
<dbReference type="Gramene" id="LPERR07G19450.1">
    <property type="protein sequence ID" value="LPERR07G19450.1"/>
    <property type="gene ID" value="LPERR07G19450"/>
</dbReference>
<dbReference type="SUPFAM" id="SSF47473">
    <property type="entry name" value="EF-hand"/>
    <property type="match status" value="1"/>
</dbReference>
<sequence length="112" mass="12322">MARDHHNKGQQQKQQGGGDQKDAAAELAAFKTWLMQFDTDKDGKINRKELREAIRRRGAPFAGLKAWFNVHLADKNRNGVVDGDEIKHLMGLAKKDLDFGTAAGPAATVPVN</sequence>
<evidence type="ECO:0000256" key="2">
    <source>
        <dbReference type="SAM" id="MobiDB-lite"/>
    </source>
</evidence>
<evidence type="ECO:0000256" key="1">
    <source>
        <dbReference type="ARBA" id="ARBA00022837"/>
    </source>
</evidence>
<feature type="domain" description="EF-hand" evidence="3">
    <location>
        <begin position="71"/>
        <end position="96"/>
    </location>
</feature>
<accession>A0A0D9X1K3</accession>
<dbReference type="InterPro" id="IPR018247">
    <property type="entry name" value="EF_Hand_1_Ca_BS"/>
</dbReference>
<dbReference type="GO" id="GO:0005509">
    <property type="term" value="F:calcium ion binding"/>
    <property type="evidence" value="ECO:0007669"/>
    <property type="project" value="InterPro"/>
</dbReference>
<feature type="region of interest" description="Disordered" evidence="2">
    <location>
        <begin position="1"/>
        <end position="23"/>
    </location>
</feature>
<dbReference type="SMART" id="SM00054">
    <property type="entry name" value="EFh"/>
    <property type="match status" value="2"/>
</dbReference>
<name>A0A0D9X1K3_9ORYZ</name>
<keyword evidence="1" id="KW-0106">Calcium</keyword>
<evidence type="ECO:0000313" key="4">
    <source>
        <dbReference type="EnsemblPlants" id="LPERR07G19450.1"/>
    </source>
</evidence>
<evidence type="ECO:0000313" key="5">
    <source>
        <dbReference type="Proteomes" id="UP000032180"/>
    </source>
</evidence>
<dbReference type="Proteomes" id="UP000032180">
    <property type="component" value="Chromosome 7"/>
</dbReference>
<dbReference type="Gene3D" id="1.10.238.10">
    <property type="entry name" value="EF-hand"/>
    <property type="match status" value="1"/>
</dbReference>